<dbReference type="InterPro" id="IPR029787">
    <property type="entry name" value="Nucleotide_cyclase"/>
</dbReference>
<feature type="transmembrane region" description="Helical" evidence="7">
    <location>
        <begin position="244"/>
        <end position="265"/>
    </location>
</feature>
<dbReference type="PANTHER" id="PTHR45138">
    <property type="entry name" value="REGULATORY COMPONENTS OF SENSORY TRANSDUCTION SYSTEM"/>
    <property type="match status" value="1"/>
</dbReference>
<dbReference type="PROSITE" id="PS50113">
    <property type="entry name" value="PAC"/>
    <property type="match status" value="1"/>
</dbReference>
<dbReference type="EMBL" id="CP021056">
    <property type="protein sequence ID" value="QXE25323.1"/>
    <property type="molecule type" value="Genomic_DNA"/>
</dbReference>
<evidence type="ECO:0000256" key="6">
    <source>
        <dbReference type="SAM" id="Coils"/>
    </source>
</evidence>
<proteinExistence type="predicted"/>
<dbReference type="GO" id="GO:1902201">
    <property type="term" value="P:negative regulation of bacterial-type flagellum-dependent cell motility"/>
    <property type="evidence" value="ECO:0007669"/>
    <property type="project" value="TreeGrafter"/>
</dbReference>
<reference evidence="11" key="1">
    <citation type="submission" date="2017-04" db="EMBL/GenBank/DDBJ databases">
        <title>Genome deletions in a multicellular cyanobacterial endosymbiont for morphological adaptation in marine diatoms.</title>
        <authorList>
            <person name="Wang Y."/>
            <person name="Gao H."/>
            <person name="Li R."/>
            <person name="Xu X."/>
        </authorList>
    </citation>
    <scope>NUCLEOTIDE SEQUENCE</scope>
    <source>
        <strain evidence="11">FACHB 800</strain>
    </source>
</reference>
<evidence type="ECO:0000313" key="11">
    <source>
        <dbReference type="EMBL" id="QXE25323.1"/>
    </source>
</evidence>
<dbReference type="FunFam" id="3.30.70.270:FF:000001">
    <property type="entry name" value="Diguanylate cyclase domain protein"/>
    <property type="match status" value="1"/>
</dbReference>
<dbReference type="InterPro" id="IPR043128">
    <property type="entry name" value="Rev_trsase/Diguanyl_cyclase"/>
</dbReference>
<feature type="transmembrane region" description="Helical" evidence="7">
    <location>
        <begin position="91"/>
        <end position="111"/>
    </location>
</feature>
<organism evidence="11 12">
    <name type="scientific">Richelia sinica FACHB-800</name>
    <dbReference type="NCBI Taxonomy" id="1357546"/>
    <lineage>
        <taxon>Bacteria</taxon>
        <taxon>Bacillati</taxon>
        <taxon>Cyanobacteriota</taxon>
        <taxon>Cyanophyceae</taxon>
        <taxon>Nostocales</taxon>
        <taxon>Nostocaceae</taxon>
        <taxon>Richelia</taxon>
    </lineage>
</organism>
<evidence type="ECO:0000256" key="1">
    <source>
        <dbReference type="ARBA" id="ARBA00004651"/>
    </source>
</evidence>
<dbReference type="Proteomes" id="UP000683511">
    <property type="component" value="Chromosome"/>
</dbReference>
<keyword evidence="3 7" id="KW-0812">Transmembrane</keyword>
<dbReference type="NCBIfam" id="TIGR00229">
    <property type="entry name" value="sensory_box"/>
    <property type="match status" value="1"/>
</dbReference>
<keyword evidence="6" id="KW-0175">Coiled coil</keyword>
<dbReference type="InterPro" id="IPR050469">
    <property type="entry name" value="Diguanylate_Cyclase"/>
</dbReference>
<dbReference type="InterPro" id="IPR000160">
    <property type="entry name" value="GGDEF_dom"/>
</dbReference>
<feature type="transmembrane region" description="Helical" evidence="7">
    <location>
        <begin position="132"/>
        <end position="157"/>
    </location>
</feature>
<dbReference type="GO" id="GO:0043709">
    <property type="term" value="P:cell adhesion involved in single-species biofilm formation"/>
    <property type="evidence" value="ECO:0007669"/>
    <property type="project" value="TreeGrafter"/>
</dbReference>
<name>A0A975TAP6_9NOST</name>
<feature type="transmembrane region" description="Helical" evidence="7">
    <location>
        <begin position="15"/>
        <end position="36"/>
    </location>
</feature>
<dbReference type="InterPro" id="IPR000700">
    <property type="entry name" value="PAS-assoc_C"/>
</dbReference>
<dbReference type="Gene3D" id="3.30.450.20">
    <property type="entry name" value="PAS domain"/>
    <property type="match status" value="1"/>
</dbReference>
<evidence type="ECO:0000259" key="10">
    <source>
        <dbReference type="PROSITE" id="PS50887"/>
    </source>
</evidence>
<feature type="transmembrane region" description="Helical" evidence="7">
    <location>
        <begin position="277"/>
        <end position="298"/>
    </location>
</feature>
<dbReference type="InterPro" id="IPR007895">
    <property type="entry name" value="MASE1"/>
</dbReference>
<dbReference type="InterPro" id="IPR035965">
    <property type="entry name" value="PAS-like_dom_sf"/>
</dbReference>
<dbReference type="PROSITE" id="PS50112">
    <property type="entry name" value="PAS"/>
    <property type="match status" value="1"/>
</dbReference>
<dbReference type="SMART" id="SM00267">
    <property type="entry name" value="GGDEF"/>
    <property type="match status" value="1"/>
</dbReference>
<feature type="domain" description="GGDEF" evidence="10">
    <location>
        <begin position="488"/>
        <end position="625"/>
    </location>
</feature>
<feature type="transmembrane region" description="Helical" evidence="7">
    <location>
        <begin position="169"/>
        <end position="190"/>
    </location>
</feature>
<evidence type="ECO:0000259" key="9">
    <source>
        <dbReference type="PROSITE" id="PS50113"/>
    </source>
</evidence>
<accession>A0A975TAP6</accession>
<feature type="domain" description="PAC" evidence="9">
    <location>
        <begin position="404"/>
        <end position="456"/>
    </location>
</feature>
<evidence type="ECO:0000256" key="2">
    <source>
        <dbReference type="ARBA" id="ARBA00022475"/>
    </source>
</evidence>
<dbReference type="SUPFAM" id="SSF55073">
    <property type="entry name" value="Nucleotide cyclase"/>
    <property type="match status" value="1"/>
</dbReference>
<dbReference type="CDD" id="cd01949">
    <property type="entry name" value="GGDEF"/>
    <property type="match status" value="1"/>
</dbReference>
<feature type="coiled-coil region" evidence="6">
    <location>
        <begin position="298"/>
        <end position="332"/>
    </location>
</feature>
<dbReference type="Pfam" id="PF08448">
    <property type="entry name" value="PAS_4"/>
    <property type="match status" value="1"/>
</dbReference>
<dbReference type="InterPro" id="IPR000014">
    <property type="entry name" value="PAS"/>
</dbReference>
<dbReference type="Pfam" id="PF05231">
    <property type="entry name" value="MASE1"/>
    <property type="match status" value="1"/>
</dbReference>
<dbReference type="KEGG" id="rsin:B6N60_04037"/>
<feature type="transmembrane region" description="Helical" evidence="7">
    <location>
        <begin position="48"/>
        <end position="79"/>
    </location>
</feature>
<dbReference type="AlphaFoldDB" id="A0A975TAP6"/>
<evidence type="ECO:0000313" key="12">
    <source>
        <dbReference type="Proteomes" id="UP000683511"/>
    </source>
</evidence>
<dbReference type="InterPro" id="IPR013656">
    <property type="entry name" value="PAS_4"/>
</dbReference>
<dbReference type="Pfam" id="PF00990">
    <property type="entry name" value="GGDEF"/>
    <property type="match status" value="1"/>
</dbReference>
<sequence length="626" mass="70437">MLLNQGKWLFFKRAFRFLIINLLLAIAYYICVQISLKFSSLPGGVASVWFSSGMTLAAVFLFDIQVFPGIIIGSILALVDTLSTLEPPLSTFNLILLNLICAASNCLQPLISKKIFQRFAPAKTIFNRVDTVCIFIVAAIISPTISAFMGVTASYLMGTIPGSSYYICWLNWWLASALAHLLFTPFLLLLPTFRWHKYKSMIGEITLILSFIVGIIWVGFISNYNLEYLFLPILIWTVLRLGKFPASFLVSLVSLFAIFATVKGYGSFAKYTNHDSLIMLQSFTAVFSLTSLVLSAVIDERKNAQLSLKNTLANLEQQVIERTTALQQSEAQLDGFFSSAAIGMAILDNQIQFIRVNEILAEITGVSIADHFGKTVREIIPDLAQEIEVSYQTVIKTKQPLLNQELTGKIINKNQTPPTWLVSYFPIFNTNHYPERVGLLFMDITARKQLEIQLQEQALLDGLTQIANRRHFDEVLIKEWQRCTRNQQPLSLILCDVDEFKAYNDNYGHPMGDICLIQIAQAIRQHVKRSSDLVARYGGEEFAILLSNTSTEAAAHIANIIRGEIHQINIRHEYSQVTNHITLTMGIATCIPLQNHPVDKLIRIADQALYEGKKQGRDRIVSKILV</sequence>
<keyword evidence="4 7" id="KW-1133">Transmembrane helix</keyword>
<protein>
    <submittedName>
        <fullName evidence="11">PleD protein</fullName>
    </submittedName>
</protein>
<dbReference type="CDD" id="cd00130">
    <property type="entry name" value="PAS"/>
    <property type="match status" value="1"/>
</dbReference>
<evidence type="ECO:0000256" key="5">
    <source>
        <dbReference type="ARBA" id="ARBA00023136"/>
    </source>
</evidence>
<dbReference type="GO" id="GO:0005886">
    <property type="term" value="C:plasma membrane"/>
    <property type="evidence" value="ECO:0007669"/>
    <property type="project" value="UniProtKB-SubCell"/>
</dbReference>
<keyword evidence="2" id="KW-1003">Cell membrane</keyword>
<dbReference type="RefSeq" id="WP_190603830.1">
    <property type="nucleotide sequence ID" value="NZ_CP021056.1"/>
</dbReference>
<dbReference type="PROSITE" id="PS50887">
    <property type="entry name" value="GGDEF"/>
    <property type="match status" value="1"/>
</dbReference>
<keyword evidence="5 7" id="KW-0472">Membrane</keyword>
<gene>
    <name evidence="11" type="ORF">B6N60_04037</name>
</gene>
<dbReference type="PANTHER" id="PTHR45138:SF9">
    <property type="entry name" value="DIGUANYLATE CYCLASE DGCM-RELATED"/>
    <property type="match status" value="1"/>
</dbReference>
<evidence type="ECO:0000256" key="3">
    <source>
        <dbReference type="ARBA" id="ARBA00022692"/>
    </source>
</evidence>
<dbReference type="GO" id="GO:0052621">
    <property type="term" value="F:diguanylate cyclase activity"/>
    <property type="evidence" value="ECO:0007669"/>
    <property type="project" value="TreeGrafter"/>
</dbReference>
<dbReference type="SUPFAM" id="SSF55785">
    <property type="entry name" value="PYP-like sensor domain (PAS domain)"/>
    <property type="match status" value="1"/>
</dbReference>
<feature type="transmembrane region" description="Helical" evidence="7">
    <location>
        <begin position="202"/>
        <end position="224"/>
    </location>
</feature>
<evidence type="ECO:0000256" key="4">
    <source>
        <dbReference type="ARBA" id="ARBA00022989"/>
    </source>
</evidence>
<dbReference type="Gene3D" id="3.30.70.270">
    <property type="match status" value="1"/>
</dbReference>
<feature type="domain" description="PAS" evidence="8">
    <location>
        <begin position="329"/>
        <end position="398"/>
    </location>
</feature>
<comment type="subcellular location">
    <subcellularLocation>
        <location evidence="1">Cell membrane</location>
        <topology evidence="1">Multi-pass membrane protein</topology>
    </subcellularLocation>
</comment>
<keyword evidence="12" id="KW-1185">Reference proteome</keyword>
<dbReference type="NCBIfam" id="TIGR00254">
    <property type="entry name" value="GGDEF"/>
    <property type="match status" value="1"/>
</dbReference>
<evidence type="ECO:0000259" key="8">
    <source>
        <dbReference type="PROSITE" id="PS50112"/>
    </source>
</evidence>
<evidence type="ECO:0000256" key="7">
    <source>
        <dbReference type="SAM" id="Phobius"/>
    </source>
</evidence>